<proteinExistence type="predicted"/>
<protein>
    <submittedName>
        <fullName evidence="1">Uncharacterized protein</fullName>
    </submittedName>
</protein>
<evidence type="ECO:0000313" key="1">
    <source>
        <dbReference type="EMBL" id="MCI66799.1"/>
    </source>
</evidence>
<dbReference type="Proteomes" id="UP000265520">
    <property type="component" value="Unassembled WGS sequence"/>
</dbReference>
<comment type="caution">
    <text evidence="1">The sequence shown here is derived from an EMBL/GenBank/DDBJ whole genome shotgun (WGS) entry which is preliminary data.</text>
</comment>
<sequence>EPSSKGWSMKVTMEELEEGLEELEMKKEEPRPDVNMTNRDGEDLWVRRWGKFQKVAVKTKFGINKIEVKKPPRPNLKIKFRKV</sequence>
<reference evidence="1 2" key="1">
    <citation type="journal article" date="2018" name="Front. Plant Sci.">
        <title>Red Clover (Trifolium pratense) and Zigzag Clover (T. medium) - A Picture of Genomic Similarities and Differences.</title>
        <authorList>
            <person name="Dluhosova J."/>
            <person name="Istvanek J."/>
            <person name="Nedelnik J."/>
            <person name="Repkova J."/>
        </authorList>
    </citation>
    <scope>NUCLEOTIDE SEQUENCE [LARGE SCALE GENOMIC DNA]</scope>
    <source>
        <strain evidence="2">cv. 10/8</strain>
        <tissue evidence="1">Leaf</tissue>
    </source>
</reference>
<feature type="non-terminal residue" evidence="1">
    <location>
        <position position="83"/>
    </location>
</feature>
<feature type="non-terminal residue" evidence="1">
    <location>
        <position position="1"/>
    </location>
</feature>
<accession>A0A392U0D0</accession>
<evidence type="ECO:0000313" key="2">
    <source>
        <dbReference type="Proteomes" id="UP000265520"/>
    </source>
</evidence>
<dbReference type="EMBL" id="LXQA010702565">
    <property type="protein sequence ID" value="MCI66799.1"/>
    <property type="molecule type" value="Genomic_DNA"/>
</dbReference>
<name>A0A392U0D0_9FABA</name>
<organism evidence="1 2">
    <name type="scientific">Trifolium medium</name>
    <dbReference type="NCBI Taxonomy" id="97028"/>
    <lineage>
        <taxon>Eukaryota</taxon>
        <taxon>Viridiplantae</taxon>
        <taxon>Streptophyta</taxon>
        <taxon>Embryophyta</taxon>
        <taxon>Tracheophyta</taxon>
        <taxon>Spermatophyta</taxon>
        <taxon>Magnoliopsida</taxon>
        <taxon>eudicotyledons</taxon>
        <taxon>Gunneridae</taxon>
        <taxon>Pentapetalae</taxon>
        <taxon>rosids</taxon>
        <taxon>fabids</taxon>
        <taxon>Fabales</taxon>
        <taxon>Fabaceae</taxon>
        <taxon>Papilionoideae</taxon>
        <taxon>50 kb inversion clade</taxon>
        <taxon>NPAAA clade</taxon>
        <taxon>Hologalegina</taxon>
        <taxon>IRL clade</taxon>
        <taxon>Trifolieae</taxon>
        <taxon>Trifolium</taxon>
    </lineage>
</organism>
<keyword evidence="2" id="KW-1185">Reference proteome</keyword>
<dbReference type="AlphaFoldDB" id="A0A392U0D0"/>